<gene>
    <name evidence="4" type="ORF">AT03_17615</name>
</gene>
<dbReference type="InterPro" id="IPR012902">
    <property type="entry name" value="N_methyl_site"/>
</dbReference>
<name>A0A097R5N2_HAFAL</name>
<dbReference type="Proteomes" id="UP000029986">
    <property type="component" value="Chromosome"/>
</dbReference>
<keyword evidence="2" id="KW-0812">Transmembrane</keyword>
<keyword evidence="2" id="KW-0472">Membrane</keyword>
<sequence length="123" mass="14143">MLTVSRQKGHSQSGFGLIEVMVSILLVSVGFLGMLHYQQWMTQAQMRLWQQQRAWQFSEQAITLYRMGVPVAEIPTRLSLPKSWQLEVNIEQQANCEMINAKISAPLNIHAKLERTICEQLTE</sequence>
<dbReference type="KEGG" id="hav:AT03_17615"/>
<evidence type="ECO:0000313" key="5">
    <source>
        <dbReference type="Proteomes" id="UP000029986"/>
    </source>
</evidence>
<dbReference type="Pfam" id="PF07963">
    <property type="entry name" value="N_methyl"/>
    <property type="match status" value="1"/>
</dbReference>
<comment type="subcellular location">
    <subcellularLocation>
        <location evidence="1">Membrane</location>
        <topology evidence="1">Single-pass membrane protein</topology>
    </subcellularLocation>
</comment>
<dbReference type="OrthoDB" id="6504985at2"/>
<dbReference type="EMBL" id="CP009706">
    <property type="protein sequence ID" value="AIU74030.1"/>
    <property type="molecule type" value="Genomic_DNA"/>
</dbReference>
<evidence type="ECO:0000256" key="2">
    <source>
        <dbReference type="SAM" id="Phobius"/>
    </source>
</evidence>
<protein>
    <submittedName>
        <fullName evidence="4">Prepilin cleavage protein</fullName>
    </submittedName>
</protein>
<dbReference type="NCBIfam" id="TIGR02532">
    <property type="entry name" value="IV_pilin_GFxxxE"/>
    <property type="match status" value="1"/>
</dbReference>
<evidence type="ECO:0000313" key="4">
    <source>
        <dbReference type="EMBL" id="AIU74030.1"/>
    </source>
</evidence>
<dbReference type="eggNOG" id="COG4967">
    <property type="taxonomic scope" value="Bacteria"/>
</dbReference>
<feature type="transmembrane region" description="Helical" evidence="2">
    <location>
        <begin position="15"/>
        <end position="37"/>
    </location>
</feature>
<dbReference type="PATRIC" id="fig|1453496.5.peg.3618"/>
<dbReference type="InterPro" id="IPR022204">
    <property type="entry name" value="PpdC-like_C"/>
</dbReference>
<evidence type="ECO:0000259" key="3">
    <source>
        <dbReference type="Pfam" id="PF12528"/>
    </source>
</evidence>
<reference evidence="4 5" key="1">
    <citation type="journal article" date="2014" name="Gut Pathog.">
        <title>Gene clusters of Hafnia alvei strain FB1 important in survival and pathogenesis: a draft genome perspective.</title>
        <authorList>
            <person name="Tan J.Y."/>
            <person name="Yin W.F."/>
            <person name="Chan K.G."/>
        </authorList>
    </citation>
    <scope>NUCLEOTIDE SEQUENCE [LARGE SCALE GENOMIC DNA]</scope>
    <source>
        <strain evidence="4 5">FB1</strain>
    </source>
</reference>
<dbReference type="AlphaFoldDB" id="A0A097R5N2"/>
<organism evidence="4 5">
    <name type="scientific">Hafnia alvei FB1</name>
    <dbReference type="NCBI Taxonomy" id="1453496"/>
    <lineage>
        <taxon>Bacteria</taxon>
        <taxon>Pseudomonadati</taxon>
        <taxon>Pseudomonadota</taxon>
        <taxon>Gammaproteobacteria</taxon>
        <taxon>Enterobacterales</taxon>
        <taxon>Hafniaceae</taxon>
        <taxon>Hafnia</taxon>
    </lineage>
</organism>
<dbReference type="GO" id="GO:0016020">
    <property type="term" value="C:membrane"/>
    <property type="evidence" value="ECO:0007669"/>
    <property type="project" value="UniProtKB-SubCell"/>
</dbReference>
<accession>A0A097R5N2</accession>
<dbReference type="HOGENOM" id="CLU_143487_0_0_6"/>
<feature type="domain" description="Prepilin peptidase dependent protein C-like C-terminal" evidence="3">
    <location>
        <begin position="37"/>
        <end position="118"/>
    </location>
</feature>
<dbReference type="Pfam" id="PF12528">
    <property type="entry name" value="T2SSppdC"/>
    <property type="match status" value="1"/>
</dbReference>
<keyword evidence="5" id="KW-1185">Reference proteome</keyword>
<keyword evidence="2" id="KW-1133">Transmembrane helix</keyword>
<evidence type="ECO:0000256" key="1">
    <source>
        <dbReference type="ARBA" id="ARBA00004167"/>
    </source>
</evidence>
<proteinExistence type="predicted"/>
<dbReference type="RefSeq" id="WP_025800251.1">
    <property type="nucleotide sequence ID" value="NZ_CP009706.1"/>
</dbReference>